<keyword evidence="2" id="KW-0560">Oxidoreductase</keyword>
<evidence type="ECO:0000313" key="5">
    <source>
        <dbReference type="Proteomes" id="UP000015241"/>
    </source>
</evidence>
<dbReference type="PANTHER" id="PTHR43976:SF16">
    <property type="entry name" value="SHORT-CHAIN DEHYDROGENASE_REDUCTASE FAMILY PROTEIN"/>
    <property type="match status" value="1"/>
</dbReference>
<protein>
    <submittedName>
        <fullName evidence="4">NAD-binding protein</fullName>
    </submittedName>
</protein>
<dbReference type="SUPFAM" id="SSF51735">
    <property type="entry name" value="NAD(P)-binding Rossmann-fold domains"/>
    <property type="match status" value="1"/>
</dbReference>
<dbReference type="GO" id="GO:0016491">
    <property type="term" value="F:oxidoreductase activity"/>
    <property type="evidence" value="ECO:0007669"/>
    <property type="project" value="UniProtKB-KW"/>
</dbReference>
<dbReference type="CDD" id="cd05374">
    <property type="entry name" value="17beta-HSD-like_SDR_c"/>
    <property type="match status" value="1"/>
</dbReference>
<dbReference type="OrthoDB" id="1274115at2759"/>
<dbReference type="InterPro" id="IPR036291">
    <property type="entry name" value="NAD(P)-bd_dom_sf"/>
</dbReference>
<evidence type="ECO:0000256" key="2">
    <source>
        <dbReference type="ARBA" id="ARBA00023002"/>
    </source>
</evidence>
<gene>
    <name evidence="4" type="ORF">FOMPIDRAFT_110547</name>
</gene>
<dbReference type="InterPro" id="IPR051911">
    <property type="entry name" value="SDR_oxidoreductase"/>
</dbReference>
<keyword evidence="5" id="KW-1185">Reference proteome</keyword>
<dbReference type="AlphaFoldDB" id="S8G3M0"/>
<dbReference type="PANTHER" id="PTHR43976">
    <property type="entry name" value="SHORT CHAIN DEHYDROGENASE"/>
    <property type="match status" value="1"/>
</dbReference>
<name>S8G3M0_FOMSC</name>
<evidence type="ECO:0000256" key="1">
    <source>
        <dbReference type="ARBA" id="ARBA00006484"/>
    </source>
</evidence>
<comment type="similarity">
    <text evidence="1 3">Belongs to the short-chain dehydrogenases/reductases (SDR) family.</text>
</comment>
<dbReference type="EMBL" id="KE504125">
    <property type="protein sequence ID" value="EPT04880.1"/>
    <property type="molecule type" value="Genomic_DNA"/>
</dbReference>
<dbReference type="InParanoid" id="S8G3M0"/>
<dbReference type="PRINTS" id="PR00081">
    <property type="entry name" value="GDHRDH"/>
</dbReference>
<dbReference type="Proteomes" id="UP000015241">
    <property type="component" value="Unassembled WGS sequence"/>
</dbReference>
<dbReference type="FunCoup" id="S8G3M0">
    <property type="interactions" value="1"/>
</dbReference>
<evidence type="ECO:0000256" key="3">
    <source>
        <dbReference type="RuleBase" id="RU000363"/>
    </source>
</evidence>
<dbReference type="STRING" id="743788.S8G3M0"/>
<organism evidence="4 5">
    <name type="scientific">Fomitopsis schrenkii</name>
    <name type="common">Brown rot fungus</name>
    <dbReference type="NCBI Taxonomy" id="2126942"/>
    <lineage>
        <taxon>Eukaryota</taxon>
        <taxon>Fungi</taxon>
        <taxon>Dikarya</taxon>
        <taxon>Basidiomycota</taxon>
        <taxon>Agaricomycotina</taxon>
        <taxon>Agaricomycetes</taxon>
        <taxon>Polyporales</taxon>
        <taxon>Fomitopsis</taxon>
    </lineage>
</organism>
<dbReference type="Gene3D" id="3.40.50.720">
    <property type="entry name" value="NAD(P)-binding Rossmann-like Domain"/>
    <property type="match status" value="1"/>
</dbReference>
<proteinExistence type="inferred from homology"/>
<reference evidence="4 5" key="1">
    <citation type="journal article" date="2012" name="Science">
        <title>The Paleozoic origin of enzymatic lignin decomposition reconstructed from 31 fungal genomes.</title>
        <authorList>
            <person name="Floudas D."/>
            <person name="Binder M."/>
            <person name="Riley R."/>
            <person name="Barry K."/>
            <person name="Blanchette R.A."/>
            <person name="Henrissat B."/>
            <person name="Martinez A.T."/>
            <person name="Otillar R."/>
            <person name="Spatafora J.W."/>
            <person name="Yadav J.S."/>
            <person name="Aerts A."/>
            <person name="Benoit I."/>
            <person name="Boyd A."/>
            <person name="Carlson A."/>
            <person name="Copeland A."/>
            <person name="Coutinho P.M."/>
            <person name="de Vries R.P."/>
            <person name="Ferreira P."/>
            <person name="Findley K."/>
            <person name="Foster B."/>
            <person name="Gaskell J."/>
            <person name="Glotzer D."/>
            <person name="Gorecki P."/>
            <person name="Heitman J."/>
            <person name="Hesse C."/>
            <person name="Hori C."/>
            <person name="Igarashi K."/>
            <person name="Jurgens J.A."/>
            <person name="Kallen N."/>
            <person name="Kersten P."/>
            <person name="Kohler A."/>
            <person name="Kuees U."/>
            <person name="Kumar T.K.A."/>
            <person name="Kuo A."/>
            <person name="LaButti K."/>
            <person name="Larrondo L.F."/>
            <person name="Lindquist E."/>
            <person name="Ling A."/>
            <person name="Lombard V."/>
            <person name="Lucas S."/>
            <person name="Lundell T."/>
            <person name="Martin R."/>
            <person name="McLaughlin D.J."/>
            <person name="Morgenstern I."/>
            <person name="Morin E."/>
            <person name="Murat C."/>
            <person name="Nagy L.G."/>
            <person name="Nolan M."/>
            <person name="Ohm R.A."/>
            <person name="Patyshakuliyeva A."/>
            <person name="Rokas A."/>
            <person name="Ruiz-Duenas F.J."/>
            <person name="Sabat G."/>
            <person name="Salamov A."/>
            <person name="Samejima M."/>
            <person name="Schmutz J."/>
            <person name="Slot J.C."/>
            <person name="St John F."/>
            <person name="Stenlid J."/>
            <person name="Sun H."/>
            <person name="Sun S."/>
            <person name="Syed K."/>
            <person name="Tsang A."/>
            <person name="Wiebenga A."/>
            <person name="Young D."/>
            <person name="Pisabarro A."/>
            <person name="Eastwood D.C."/>
            <person name="Martin F."/>
            <person name="Cullen D."/>
            <person name="Grigoriev I.V."/>
            <person name="Hibbett D.S."/>
        </authorList>
    </citation>
    <scope>NUCLEOTIDE SEQUENCE</scope>
    <source>
        <strain evidence="5">FP-58527</strain>
    </source>
</reference>
<evidence type="ECO:0000313" key="4">
    <source>
        <dbReference type="EMBL" id="EPT04880.1"/>
    </source>
</evidence>
<dbReference type="HOGENOM" id="CLU_010194_2_9_1"/>
<dbReference type="eggNOG" id="KOG1205">
    <property type="taxonomic scope" value="Eukaryota"/>
</dbReference>
<dbReference type="Pfam" id="PF00106">
    <property type="entry name" value="adh_short"/>
    <property type="match status" value="1"/>
</dbReference>
<dbReference type="InterPro" id="IPR002347">
    <property type="entry name" value="SDR_fam"/>
</dbReference>
<sequence>MYNEGGLRDSATQHLNEDKEKIIDARQVLPGYTEKSLWCFGARALWDMTTNTEIVWLITGANSGIGCALAHYALSKGDKVTGTVRSLERFPENLEKAGGKPLLLDLNASDKEIRRAGEDALQIHGRVDVLVNNAGWGVLAPVEELDLDEIRASFQTMVFGAIALTQSLLPHLRERKTGHILNVSSTGGFSGFAGWGAYDAAKAALELFSECLSLEVAAFDIRVLILVPGYFPTSFFPYATSVNKHGDSKVYTDPSQGFRTLEEIPKKQVAAGQVEDMKKLAARVFEVVHGVGMAEGLVEGQGGKREWLRIPLGSDCGELMLRKIRVLEENVHALEPLWRSTDVHPSG</sequence>
<accession>S8G3M0</accession>
<dbReference type="PRINTS" id="PR00080">
    <property type="entry name" value="SDRFAMILY"/>
</dbReference>